<keyword evidence="5 14" id="KW-0812">Transmembrane</keyword>
<evidence type="ECO:0000256" key="6">
    <source>
        <dbReference type="ARBA" id="ARBA00022723"/>
    </source>
</evidence>
<keyword evidence="19" id="KW-1185">Reference proteome</keyword>
<keyword evidence="9" id="KW-0460">Magnesium</keyword>
<dbReference type="GO" id="GO:0016887">
    <property type="term" value="F:ATP hydrolysis activity"/>
    <property type="evidence" value="ECO:0007669"/>
    <property type="project" value="InterPro"/>
</dbReference>
<dbReference type="GO" id="GO:0019829">
    <property type="term" value="F:ATPase-coupled monoatomic cation transmembrane transporter activity"/>
    <property type="evidence" value="ECO:0007669"/>
    <property type="project" value="InterPro"/>
</dbReference>
<feature type="transmembrane region" description="Helical" evidence="14">
    <location>
        <begin position="280"/>
        <end position="304"/>
    </location>
</feature>
<dbReference type="SFLD" id="SFLDS00003">
    <property type="entry name" value="Haloacid_Dehalogenase"/>
    <property type="match status" value="1"/>
</dbReference>
<dbReference type="SUPFAM" id="SSF56784">
    <property type="entry name" value="HAD-like"/>
    <property type="match status" value="1"/>
</dbReference>
<dbReference type="PRINTS" id="PR00119">
    <property type="entry name" value="CATATPASE"/>
</dbReference>
<keyword evidence="4" id="KW-0597">Phosphoprotein</keyword>
<dbReference type="Proteomes" id="UP000683429">
    <property type="component" value="Chromosome"/>
</dbReference>
<feature type="domain" description="P-type ATPase A" evidence="15">
    <location>
        <begin position="134"/>
        <end position="233"/>
    </location>
</feature>
<evidence type="ECO:0000256" key="13">
    <source>
        <dbReference type="ARBA" id="ARBA00023136"/>
    </source>
</evidence>
<dbReference type="SFLD" id="SFLDG00002">
    <property type="entry name" value="C1.7:_P-type_atpase_like"/>
    <property type="match status" value="1"/>
</dbReference>
<dbReference type="SFLD" id="SFLDF00027">
    <property type="entry name" value="p-type_atpase"/>
    <property type="match status" value="1"/>
</dbReference>
<dbReference type="STRING" id="1333845.SAMN04487895_103377"/>
<dbReference type="InterPro" id="IPR008250">
    <property type="entry name" value="ATPase_P-typ_transduc_dom_A_sf"/>
</dbReference>
<name>A0A1H8KCC1_9BACL</name>
<dbReference type="InterPro" id="IPR018303">
    <property type="entry name" value="ATPase_P-typ_P_site"/>
</dbReference>
<dbReference type="PRINTS" id="PR00941">
    <property type="entry name" value="CDATPASE"/>
</dbReference>
<dbReference type="Gene3D" id="3.40.1110.10">
    <property type="entry name" value="Calcium-transporting ATPase, cytoplasmic domain N"/>
    <property type="match status" value="1"/>
</dbReference>
<evidence type="ECO:0000256" key="7">
    <source>
        <dbReference type="ARBA" id="ARBA00022741"/>
    </source>
</evidence>
<evidence type="ECO:0000256" key="1">
    <source>
        <dbReference type="ARBA" id="ARBA00004651"/>
    </source>
</evidence>
<dbReference type="EMBL" id="CP076607">
    <property type="protein sequence ID" value="QWU13689.1"/>
    <property type="molecule type" value="Genomic_DNA"/>
</dbReference>
<dbReference type="RefSeq" id="WP_090833966.1">
    <property type="nucleotide sequence ID" value="NZ_CP076607.1"/>
</dbReference>
<organism evidence="17 18">
    <name type="scientific">Paenibacillus sophorae</name>
    <dbReference type="NCBI Taxonomy" id="1333845"/>
    <lineage>
        <taxon>Bacteria</taxon>
        <taxon>Bacillati</taxon>
        <taxon>Bacillota</taxon>
        <taxon>Bacilli</taxon>
        <taxon>Bacillales</taxon>
        <taxon>Paenibacillaceae</taxon>
        <taxon>Paenibacillus</taxon>
    </lineage>
</organism>
<dbReference type="InterPro" id="IPR059000">
    <property type="entry name" value="ATPase_P-type_domA"/>
</dbReference>
<comment type="subcellular location">
    <subcellularLocation>
        <location evidence="1">Cell membrane</location>
        <topology evidence="1">Multi-pass membrane protein</topology>
    </subcellularLocation>
</comment>
<evidence type="ECO:0000256" key="14">
    <source>
        <dbReference type="RuleBase" id="RU362081"/>
    </source>
</evidence>
<evidence type="ECO:0000256" key="9">
    <source>
        <dbReference type="ARBA" id="ARBA00022842"/>
    </source>
</evidence>
<evidence type="ECO:0000259" key="15">
    <source>
        <dbReference type="Pfam" id="PF00122"/>
    </source>
</evidence>
<evidence type="ECO:0000256" key="12">
    <source>
        <dbReference type="ARBA" id="ARBA00023065"/>
    </source>
</evidence>
<gene>
    <name evidence="16" type="primary">cadA</name>
    <name evidence="16" type="ORF">KP014_17050</name>
    <name evidence="17" type="ORF">SAMN04487895_103377</name>
</gene>
<dbReference type="Pfam" id="PF00702">
    <property type="entry name" value="Hydrolase"/>
    <property type="match status" value="1"/>
</dbReference>
<keyword evidence="6 14" id="KW-0479">Metal-binding</keyword>
<evidence type="ECO:0000256" key="4">
    <source>
        <dbReference type="ARBA" id="ARBA00022553"/>
    </source>
</evidence>
<keyword evidence="3" id="KW-0813">Transport</keyword>
<evidence type="ECO:0000256" key="8">
    <source>
        <dbReference type="ARBA" id="ARBA00022840"/>
    </source>
</evidence>
<dbReference type="NCBIfam" id="TIGR01525">
    <property type="entry name" value="ATPase-IB_hvy"/>
    <property type="match status" value="1"/>
</dbReference>
<sequence length="636" mass="67831">MGQVMVAEEKEDNKPLSALWEQHGGLIIAAACLLFIGLAWVMGRNDQGILEITFFILAYLVGGYRKAWEGLETLFKEKDLDVDLLMVVAAAGAAAIGYWLDGAVLIFIFCLSGALEDYTMEKTNQDIASILKYRPEDAVLLKDGGEVKVRAAQLQKSDIVLVRPGERIPCDGHILEGHSAVDQSSITGESIPVDLAAGDKVFAGTINGQGALRIYTDKGAEDTLLARIIHLVQEAKDELPPSQLFVERFEGIYAKAVVTVALLLMVAPPFLFGWSWETTVYRAMIFLVVASPCALVSSIMPAILSGISNAARKGVLFKGGIHLEQMGEVSVVAFDKTGTLTEGKPKLTDVLPSGASSEQELLTLAASLEYLSEHPIAKAIVNFAKSAGIQMEQAADMQAVPGMGVSGTVSGRKCRIGKKELLAGLDMEDVKLQAADKLEAEGKTVIFVESEGALIGMLAVQDVMRSGVREAVLKLKSMNKKVVMLTGDAKLTAEAIGRAAGVDEVYAELMPDQKLALIRQLTEQFGKVAMVGDGVNDAPALAASAVGVAMGAAGTDVALETANVVLMNDDISKIPFAISLGRRTRRVIRQNISFALAVILILVISNFWGEINLPSGVVSHEGSTLAVILSGLRLLR</sequence>
<dbReference type="InterPro" id="IPR027256">
    <property type="entry name" value="P-typ_ATPase_IB"/>
</dbReference>
<feature type="transmembrane region" description="Helical" evidence="14">
    <location>
        <begin position="592"/>
        <end position="611"/>
    </location>
</feature>
<proteinExistence type="inferred from homology"/>
<keyword evidence="14" id="KW-1003">Cell membrane</keyword>
<feature type="transmembrane region" description="Helical" evidence="14">
    <location>
        <begin position="23"/>
        <end position="41"/>
    </location>
</feature>
<keyword evidence="11 14" id="KW-1133">Transmembrane helix</keyword>
<dbReference type="InterPro" id="IPR023299">
    <property type="entry name" value="ATPase_P-typ_cyto_dom_N"/>
</dbReference>
<reference evidence="17 18" key="1">
    <citation type="submission" date="2016-10" db="EMBL/GenBank/DDBJ databases">
        <authorList>
            <person name="de Groot N.N."/>
        </authorList>
    </citation>
    <scope>NUCLEOTIDE SEQUENCE [LARGE SCALE GENOMIC DNA]</scope>
    <source>
        <strain evidence="17 18">CGMCC 1.10238</strain>
    </source>
</reference>
<dbReference type="PANTHER" id="PTHR43079">
    <property type="entry name" value="PROBABLE CADMIUM/ZINC-TRANSPORTING ATPASE HMA1"/>
    <property type="match status" value="1"/>
</dbReference>
<dbReference type="AlphaFoldDB" id="A0A1H8KCC1"/>
<dbReference type="CDD" id="cd07551">
    <property type="entry name" value="P-type_ATPase_HM_ZosA_PfeT-like"/>
    <property type="match status" value="1"/>
</dbReference>
<dbReference type="InterPro" id="IPR023214">
    <property type="entry name" value="HAD_sf"/>
</dbReference>
<keyword evidence="8 14" id="KW-0067">ATP-binding</keyword>
<dbReference type="OrthoDB" id="9813266at2"/>
<dbReference type="NCBIfam" id="TIGR01494">
    <property type="entry name" value="ATPase_P-type"/>
    <property type="match status" value="1"/>
</dbReference>
<evidence type="ECO:0000256" key="5">
    <source>
        <dbReference type="ARBA" id="ARBA00022692"/>
    </source>
</evidence>
<dbReference type="SUPFAM" id="SSF81653">
    <property type="entry name" value="Calcium ATPase, transduction domain A"/>
    <property type="match status" value="1"/>
</dbReference>
<dbReference type="GO" id="GO:0005886">
    <property type="term" value="C:plasma membrane"/>
    <property type="evidence" value="ECO:0007669"/>
    <property type="project" value="UniProtKB-SubCell"/>
</dbReference>
<dbReference type="FunFam" id="2.70.150.10:FF:000002">
    <property type="entry name" value="Copper-transporting ATPase 1, putative"/>
    <property type="match status" value="1"/>
</dbReference>
<protein>
    <submittedName>
        <fullName evidence="16">Cadmium-translocating P-type ATPase</fullName>
    </submittedName>
    <submittedName>
        <fullName evidence="17">Cd2+/Zn2+-exporting ATPase</fullName>
    </submittedName>
</protein>
<evidence type="ECO:0000313" key="17">
    <source>
        <dbReference type="EMBL" id="SEN90387.1"/>
    </source>
</evidence>
<dbReference type="Gene3D" id="2.70.150.10">
    <property type="entry name" value="Calcium-transporting ATPase, cytoplasmic transduction domain A"/>
    <property type="match status" value="1"/>
</dbReference>
<keyword evidence="12" id="KW-0406">Ion transport</keyword>
<dbReference type="Gene3D" id="3.40.50.1000">
    <property type="entry name" value="HAD superfamily/HAD-like"/>
    <property type="match status" value="1"/>
</dbReference>
<dbReference type="PROSITE" id="PS00154">
    <property type="entry name" value="ATPASE_E1_E2"/>
    <property type="match status" value="1"/>
</dbReference>
<feature type="transmembrane region" description="Helical" evidence="14">
    <location>
        <begin position="84"/>
        <end position="111"/>
    </location>
</feature>
<dbReference type="NCBIfam" id="TIGR01512">
    <property type="entry name" value="ATPase-IB2_Cd"/>
    <property type="match status" value="1"/>
</dbReference>
<dbReference type="Proteomes" id="UP000198809">
    <property type="component" value="Unassembled WGS sequence"/>
</dbReference>
<evidence type="ECO:0000256" key="2">
    <source>
        <dbReference type="ARBA" id="ARBA00006024"/>
    </source>
</evidence>
<dbReference type="InterPro" id="IPR051949">
    <property type="entry name" value="Cation_Transport_ATPase"/>
</dbReference>
<accession>A0A1H8KCC1</accession>
<dbReference type="GO" id="GO:0005524">
    <property type="term" value="F:ATP binding"/>
    <property type="evidence" value="ECO:0007669"/>
    <property type="project" value="UniProtKB-UniRule"/>
</dbReference>
<dbReference type="InterPro" id="IPR036412">
    <property type="entry name" value="HAD-like_sf"/>
</dbReference>
<evidence type="ECO:0000256" key="3">
    <source>
        <dbReference type="ARBA" id="ARBA00022448"/>
    </source>
</evidence>
<comment type="similarity">
    <text evidence="2 14">Belongs to the cation transport ATPase (P-type) (TC 3.A.3) family. Type IB subfamily.</text>
</comment>
<evidence type="ECO:0000256" key="11">
    <source>
        <dbReference type="ARBA" id="ARBA00022989"/>
    </source>
</evidence>
<keyword evidence="7 14" id="KW-0547">Nucleotide-binding</keyword>
<keyword evidence="13 14" id="KW-0472">Membrane</keyword>
<evidence type="ECO:0000313" key="18">
    <source>
        <dbReference type="Proteomes" id="UP000198809"/>
    </source>
</evidence>
<dbReference type="InterPro" id="IPR001757">
    <property type="entry name" value="P_typ_ATPase"/>
</dbReference>
<dbReference type="InterPro" id="IPR044492">
    <property type="entry name" value="P_typ_ATPase_HD_dom"/>
</dbReference>
<dbReference type="SUPFAM" id="SSF81665">
    <property type="entry name" value="Calcium ATPase, transmembrane domain M"/>
    <property type="match status" value="1"/>
</dbReference>
<dbReference type="InterPro" id="IPR023298">
    <property type="entry name" value="ATPase_P-typ_TM_dom_sf"/>
</dbReference>
<evidence type="ECO:0000256" key="10">
    <source>
        <dbReference type="ARBA" id="ARBA00022967"/>
    </source>
</evidence>
<dbReference type="Pfam" id="PF00122">
    <property type="entry name" value="E1-E2_ATPase"/>
    <property type="match status" value="1"/>
</dbReference>
<keyword evidence="10" id="KW-1278">Translocase</keyword>
<feature type="transmembrane region" description="Helical" evidence="14">
    <location>
        <begin position="48"/>
        <end position="64"/>
    </location>
</feature>
<reference evidence="16 19" key="2">
    <citation type="submission" date="2021-06" db="EMBL/GenBank/DDBJ databases">
        <title>Whole genome sequence of Paenibacillus sophorae DSM23020 for comparative genomics.</title>
        <authorList>
            <person name="Kim M.-J."/>
            <person name="Lee G."/>
            <person name="Shin J.-H."/>
        </authorList>
    </citation>
    <scope>NUCLEOTIDE SEQUENCE [LARGE SCALE GENOMIC DNA]</scope>
    <source>
        <strain evidence="16 19">DSM 23020</strain>
    </source>
</reference>
<evidence type="ECO:0000313" key="16">
    <source>
        <dbReference type="EMBL" id="QWU13689.1"/>
    </source>
</evidence>
<dbReference type="GO" id="GO:0046872">
    <property type="term" value="F:metal ion binding"/>
    <property type="evidence" value="ECO:0007669"/>
    <property type="project" value="UniProtKB-KW"/>
</dbReference>
<evidence type="ECO:0000313" key="19">
    <source>
        <dbReference type="Proteomes" id="UP000683429"/>
    </source>
</evidence>
<dbReference type="PANTHER" id="PTHR43079:SF1">
    <property type="entry name" value="CADMIUM_ZINC-TRANSPORTING ATPASE HMA1, CHLOROPLASTIC-RELATED"/>
    <property type="match status" value="1"/>
</dbReference>
<dbReference type="EMBL" id="FODH01000003">
    <property type="protein sequence ID" value="SEN90387.1"/>
    <property type="molecule type" value="Genomic_DNA"/>
</dbReference>
<feature type="transmembrane region" description="Helical" evidence="14">
    <location>
        <begin position="252"/>
        <end position="274"/>
    </location>
</feature>